<gene>
    <name evidence="1" type="ORF">CC80DRAFT_493209</name>
</gene>
<organism evidence="1 2">
    <name type="scientific">Byssothecium circinans</name>
    <dbReference type="NCBI Taxonomy" id="147558"/>
    <lineage>
        <taxon>Eukaryota</taxon>
        <taxon>Fungi</taxon>
        <taxon>Dikarya</taxon>
        <taxon>Ascomycota</taxon>
        <taxon>Pezizomycotina</taxon>
        <taxon>Dothideomycetes</taxon>
        <taxon>Pleosporomycetidae</taxon>
        <taxon>Pleosporales</taxon>
        <taxon>Massarineae</taxon>
        <taxon>Massarinaceae</taxon>
        <taxon>Byssothecium</taxon>
    </lineage>
</organism>
<evidence type="ECO:0000313" key="2">
    <source>
        <dbReference type="Proteomes" id="UP000800035"/>
    </source>
</evidence>
<protein>
    <submittedName>
        <fullName evidence="1">Uncharacterized protein</fullName>
    </submittedName>
</protein>
<dbReference type="EMBL" id="ML976995">
    <property type="protein sequence ID" value="KAF1955288.1"/>
    <property type="molecule type" value="Genomic_DNA"/>
</dbReference>
<evidence type="ECO:0000313" key="1">
    <source>
        <dbReference type="EMBL" id="KAF1955288.1"/>
    </source>
</evidence>
<sequence>MAAPNSPFFWLSRELRDCIYHYALLNQSASTYITDVDVSLDVHYLEEENNIEPYLYNSNRNLRWLLTSRQILSEGLDQFYRHAKVQRSCTSDVNRRRDLTLDGSSSIFDIGRVKSAALYLQMGSCPVDRDDKCYNLIVPRGKERWYGNDEDFAGLGKVIKGMDHCVLESLHLTVCLFRSYPPTENANEEDYYVETDSDDSYTENYWNGYGTNLTYPNDTDGYLVDYDFLKNLGTHWKQIQIEYIPTYMICYYGDADPIPANIIAVPDIQKGLAESAKELIGNEGWIIRDAVKEVENGADRWVLKAERTSGEEKVLDLKHMGFRSYLADCDGCGKREEKFTLQDDDTGDIIKFVGGCGYVFEQETPIVGIDRSE</sequence>
<accession>A0A6A5TSA4</accession>
<dbReference type="AlphaFoldDB" id="A0A6A5TSA4"/>
<name>A0A6A5TSA4_9PLEO</name>
<keyword evidence="2" id="KW-1185">Reference proteome</keyword>
<proteinExistence type="predicted"/>
<dbReference type="Proteomes" id="UP000800035">
    <property type="component" value="Unassembled WGS sequence"/>
</dbReference>
<dbReference type="OrthoDB" id="3799620at2759"/>
<reference evidence="1" key="1">
    <citation type="journal article" date="2020" name="Stud. Mycol.">
        <title>101 Dothideomycetes genomes: a test case for predicting lifestyles and emergence of pathogens.</title>
        <authorList>
            <person name="Haridas S."/>
            <person name="Albert R."/>
            <person name="Binder M."/>
            <person name="Bloem J."/>
            <person name="Labutti K."/>
            <person name="Salamov A."/>
            <person name="Andreopoulos B."/>
            <person name="Baker S."/>
            <person name="Barry K."/>
            <person name="Bills G."/>
            <person name="Bluhm B."/>
            <person name="Cannon C."/>
            <person name="Castanera R."/>
            <person name="Culley D."/>
            <person name="Daum C."/>
            <person name="Ezra D."/>
            <person name="Gonzalez J."/>
            <person name="Henrissat B."/>
            <person name="Kuo A."/>
            <person name="Liang C."/>
            <person name="Lipzen A."/>
            <person name="Lutzoni F."/>
            <person name="Magnuson J."/>
            <person name="Mondo S."/>
            <person name="Nolan M."/>
            <person name="Ohm R."/>
            <person name="Pangilinan J."/>
            <person name="Park H.-J."/>
            <person name="Ramirez L."/>
            <person name="Alfaro M."/>
            <person name="Sun H."/>
            <person name="Tritt A."/>
            <person name="Yoshinaga Y."/>
            <person name="Zwiers L.-H."/>
            <person name="Turgeon B."/>
            <person name="Goodwin S."/>
            <person name="Spatafora J."/>
            <person name="Crous P."/>
            <person name="Grigoriev I."/>
        </authorList>
    </citation>
    <scope>NUCLEOTIDE SEQUENCE</scope>
    <source>
        <strain evidence="1">CBS 675.92</strain>
    </source>
</reference>